<evidence type="ECO:0000313" key="2">
    <source>
        <dbReference type="Proteomes" id="UP000240688"/>
    </source>
</evidence>
<gene>
    <name evidence="1" type="ORF">CNR35_00076</name>
</gene>
<sequence>MSILDELDFSKLEQRIIAGMDIGMLGGDRSVMVCVGVDSGIKGLKAEVMYLDDIYIEPDTRSSLEAEVDAYLAKAWAPQKKQRKQLPYYHHRRRF</sequence>
<keyword evidence="2" id="KW-1185">Reference proteome</keyword>
<protein>
    <submittedName>
        <fullName evidence="1">Uncharacterized protein</fullName>
    </submittedName>
</protein>
<dbReference type="EMBL" id="MG018928">
    <property type="protein sequence ID" value="ATW58170.1"/>
    <property type="molecule type" value="Genomic_DNA"/>
</dbReference>
<dbReference type="Proteomes" id="UP000240688">
    <property type="component" value="Segment"/>
</dbReference>
<accession>A0A2H4P7Z9</accession>
<evidence type="ECO:0000313" key="1">
    <source>
        <dbReference type="EMBL" id="ATW58170.1"/>
    </source>
</evidence>
<name>A0A2H4P7Z9_9CAUD</name>
<proteinExistence type="predicted"/>
<organism evidence="1 2">
    <name type="scientific">Pseudomonas phage inbricus</name>
    <dbReference type="NCBI Taxonomy" id="2048976"/>
    <lineage>
        <taxon>Viruses</taxon>
        <taxon>Duplodnaviria</taxon>
        <taxon>Heunggongvirae</taxon>
        <taxon>Uroviricota</taxon>
        <taxon>Caudoviricetes</taxon>
        <taxon>Schitoviridae</taxon>
        <taxon>Rothmandenesvirinae</taxon>
        <taxon>Inbricusvirus</taxon>
        <taxon>Inbricusvirus inbricus</taxon>
    </lineage>
</organism>
<reference evidence="2" key="1">
    <citation type="submission" date="2017-09" db="EMBL/GenBank/DDBJ databases">
        <authorList>
            <person name="Djurhuus A.M."/>
            <person name="Carstens A.B."/>
            <person name="Hansen L.H."/>
        </authorList>
    </citation>
    <scope>NUCLEOTIDE SEQUENCE [LARGE SCALE GENOMIC DNA]</scope>
</reference>